<keyword evidence="10" id="KW-1185">Reference proteome</keyword>
<name>A0AAD8Y0T8_9STRA</name>
<feature type="transmembrane region" description="Helical" evidence="8">
    <location>
        <begin position="371"/>
        <end position="396"/>
    </location>
</feature>
<comment type="caution">
    <text evidence="9">The sequence shown here is derived from an EMBL/GenBank/DDBJ whole genome shotgun (WGS) entry which is preliminary data.</text>
</comment>
<keyword evidence="6 8" id="KW-0472">Membrane</keyword>
<dbReference type="AlphaFoldDB" id="A0AAD8Y0T8"/>
<comment type="similarity">
    <text evidence="2">Belongs to the SLC34A transporter family.</text>
</comment>
<organism evidence="9 10">
    <name type="scientific">Skeletonema marinoi</name>
    <dbReference type="NCBI Taxonomy" id="267567"/>
    <lineage>
        <taxon>Eukaryota</taxon>
        <taxon>Sar</taxon>
        <taxon>Stramenopiles</taxon>
        <taxon>Ochrophyta</taxon>
        <taxon>Bacillariophyta</taxon>
        <taxon>Coscinodiscophyceae</taxon>
        <taxon>Thalassiosirophycidae</taxon>
        <taxon>Thalassiosirales</taxon>
        <taxon>Skeletonemataceae</taxon>
        <taxon>Skeletonema</taxon>
        <taxon>Skeletonema marinoi-dohrnii complex</taxon>
    </lineage>
</organism>
<evidence type="ECO:0000256" key="8">
    <source>
        <dbReference type="SAM" id="Phobius"/>
    </source>
</evidence>
<feature type="transmembrane region" description="Helical" evidence="8">
    <location>
        <begin position="402"/>
        <end position="422"/>
    </location>
</feature>
<evidence type="ECO:0000256" key="3">
    <source>
        <dbReference type="ARBA" id="ARBA00022475"/>
    </source>
</evidence>
<feature type="transmembrane region" description="Helical" evidence="8">
    <location>
        <begin position="86"/>
        <end position="106"/>
    </location>
</feature>
<dbReference type="PANTHER" id="PTHR10010:SF46">
    <property type="entry name" value="SODIUM-DEPENDENT PHOSPHATE TRANSPORT PROTEIN 2B"/>
    <property type="match status" value="1"/>
</dbReference>
<dbReference type="GO" id="GO:0044341">
    <property type="term" value="P:sodium-dependent phosphate transport"/>
    <property type="evidence" value="ECO:0007669"/>
    <property type="project" value="InterPro"/>
</dbReference>
<feature type="transmembrane region" description="Helical" evidence="8">
    <location>
        <begin position="327"/>
        <end position="350"/>
    </location>
</feature>
<gene>
    <name evidence="9" type="ORF">QTG54_012306</name>
</gene>
<evidence type="ECO:0000256" key="7">
    <source>
        <dbReference type="SAM" id="MobiDB-lite"/>
    </source>
</evidence>
<evidence type="ECO:0000256" key="4">
    <source>
        <dbReference type="ARBA" id="ARBA00022692"/>
    </source>
</evidence>
<evidence type="ECO:0000313" key="9">
    <source>
        <dbReference type="EMBL" id="KAK1736861.1"/>
    </source>
</evidence>
<evidence type="ECO:0000256" key="6">
    <source>
        <dbReference type="ARBA" id="ARBA00023136"/>
    </source>
</evidence>
<reference evidence="9" key="1">
    <citation type="submission" date="2023-06" db="EMBL/GenBank/DDBJ databases">
        <title>Survivors Of The Sea: Transcriptome response of Skeletonema marinoi to long-term dormancy.</title>
        <authorList>
            <person name="Pinder M.I.M."/>
            <person name="Kourtchenko O."/>
            <person name="Robertson E.K."/>
            <person name="Larsson T."/>
            <person name="Maumus F."/>
            <person name="Osuna-Cruz C.M."/>
            <person name="Vancaester E."/>
            <person name="Stenow R."/>
            <person name="Vandepoele K."/>
            <person name="Ploug H."/>
            <person name="Bruchert V."/>
            <person name="Godhe A."/>
            <person name="Topel M."/>
        </authorList>
    </citation>
    <scope>NUCLEOTIDE SEQUENCE</scope>
    <source>
        <strain evidence="9">R05AC</strain>
    </source>
</reference>
<dbReference type="Pfam" id="PF02690">
    <property type="entry name" value="Na_Pi_cotrans"/>
    <property type="match status" value="2"/>
</dbReference>
<keyword evidence="4 8" id="KW-0812">Transmembrane</keyword>
<keyword evidence="3" id="KW-1003">Cell membrane</keyword>
<dbReference type="Proteomes" id="UP001224775">
    <property type="component" value="Unassembled WGS sequence"/>
</dbReference>
<feature type="transmembrane region" description="Helical" evidence="8">
    <location>
        <begin position="262"/>
        <end position="289"/>
    </location>
</feature>
<feature type="region of interest" description="Disordered" evidence="7">
    <location>
        <begin position="461"/>
        <end position="506"/>
    </location>
</feature>
<dbReference type="PANTHER" id="PTHR10010">
    <property type="entry name" value="SOLUTE CARRIER FAMILY 34 SODIUM PHOSPHATE , MEMBER 2-RELATED"/>
    <property type="match status" value="1"/>
</dbReference>
<evidence type="ECO:0000256" key="1">
    <source>
        <dbReference type="ARBA" id="ARBA00004651"/>
    </source>
</evidence>
<feature type="transmembrane region" description="Helical" evidence="8">
    <location>
        <begin position="218"/>
        <end position="242"/>
    </location>
</feature>
<dbReference type="NCBIfam" id="NF037997">
    <property type="entry name" value="Na_Pi_symport"/>
    <property type="match status" value="2"/>
</dbReference>
<dbReference type="EMBL" id="JATAAI010000027">
    <property type="protein sequence ID" value="KAK1736861.1"/>
    <property type="molecule type" value="Genomic_DNA"/>
</dbReference>
<accession>A0AAD8Y0T8</accession>
<dbReference type="GO" id="GO:0005886">
    <property type="term" value="C:plasma membrane"/>
    <property type="evidence" value="ECO:0007669"/>
    <property type="project" value="UniProtKB-SubCell"/>
</dbReference>
<protein>
    <submittedName>
        <fullName evidence="9">Sodium/phosphate cotransporter</fullName>
    </submittedName>
</protein>
<evidence type="ECO:0000313" key="10">
    <source>
        <dbReference type="Proteomes" id="UP001224775"/>
    </source>
</evidence>
<dbReference type="InterPro" id="IPR003841">
    <property type="entry name" value="Na/Pi_transpt"/>
</dbReference>
<evidence type="ECO:0000256" key="2">
    <source>
        <dbReference type="ARBA" id="ARBA00005808"/>
    </source>
</evidence>
<feature type="compositionally biased region" description="Acidic residues" evidence="7">
    <location>
        <begin position="471"/>
        <end position="481"/>
    </location>
</feature>
<keyword evidence="5 8" id="KW-1133">Transmembrane helix</keyword>
<comment type="subcellular location">
    <subcellularLocation>
        <location evidence="1">Cell membrane</location>
        <topology evidence="1">Multi-pass membrane protein</topology>
    </subcellularLocation>
</comment>
<evidence type="ECO:0000256" key="5">
    <source>
        <dbReference type="ARBA" id="ARBA00022989"/>
    </source>
</evidence>
<sequence>MGENVNPVAALVIGELATALVQSSSTTTSIIVSLVGSDAVSINTGIYMIMGANIGTSVTNTIVAMGQMADGSQLERAFAGATVHDLFNLLTVAVLFPLELITGYLFRLTRAMLPSSVADGDSWEGPIKKIVAPLAGRVIKANKNVIKDISTGKVENCDAYYPVSCVGGIEDYKSCASSCKDGQEEGIDCGRVGLITCDKNYGCPAFFQNGATKQDDTVAGGVCLVLSLFFLLICLMGLVNVLQRGLMGMSTRIIYKATNVPGVVAIVLGAAVTLLVQSSSITTSVLTPLVGLGVIQLEQMFPLTLGANIGTTITGLLASLVSDSVSALQVALCHLFFNISGIIIWYPLPFMRKVPLNGARELGKWTRRSKLIPPIYIIAVFFIFPLLLLGISELFVQKKVGWTVLGTIIVIAVILGIARFAWWWKRQDGREKFIASLDRRSARNATLSSLPEDMQYLKSKVSQLSEHTGLPEDEEVVDEEKPEASTDDSAGGDVAVAPVEAGESNA</sequence>
<dbReference type="GO" id="GO:0005436">
    <property type="term" value="F:sodium:phosphate symporter activity"/>
    <property type="evidence" value="ECO:0007669"/>
    <property type="project" value="InterPro"/>
</dbReference>
<proteinExistence type="inferred from homology"/>